<accession>A0A8T2KSH8</accession>
<evidence type="ECO:0000256" key="1">
    <source>
        <dbReference type="SAM" id="Phobius"/>
    </source>
</evidence>
<evidence type="ECO:0000313" key="2">
    <source>
        <dbReference type="EMBL" id="KAG9261589.1"/>
    </source>
</evidence>
<evidence type="ECO:0008006" key="4">
    <source>
        <dbReference type="Google" id="ProtNLM"/>
    </source>
</evidence>
<dbReference type="AlphaFoldDB" id="A0A8T2KSH8"/>
<organism evidence="2 3">
    <name type="scientific">Astyanax mexicanus</name>
    <name type="common">Blind cave fish</name>
    <name type="synonym">Astyanax fasciatus mexicanus</name>
    <dbReference type="NCBI Taxonomy" id="7994"/>
    <lineage>
        <taxon>Eukaryota</taxon>
        <taxon>Metazoa</taxon>
        <taxon>Chordata</taxon>
        <taxon>Craniata</taxon>
        <taxon>Vertebrata</taxon>
        <taxon>Euteleostomi</taxon>
        <taxon>Actinopterygii</taxon>
        <taxon>Neopterygii</taxon>
        <taxon>Teleostei</taxon>
        <taxon>Ostariophysi</taxon>
        <taxon>Characiformes</taxon>
        <taxon>Characoidei</taxon>
        <taxon>Acestrorhamphidae</taxon>
        <taxon>Acestrorhamphinae</taxon>
        <taxon>Astyanax</taxon>
    </lineage>
</organism>
<keyword evidence="1" id="KW-1133">Transmembrane helix</keyword>
<dbReference type="Proteomes" id="UP000752171">
    <property type="component" value="Unassembled WGS sequence"/>
</dbReference>
<evidence type="ECO:0000313" key="3">
    <source>
        <dbReference type="Proteomes" id="UP000752171"/>
    </source>
</evidence>
<dbReference type="EMBL" id="JAICCE010000022">
    <property type="protein sequence ID" value="KAG9261589.1"/>
    <property type="molecule type" value="Genomic_DNA"/>
</dbReference>
<name>A0A8T2KSH8_ASTMX</name>
<gene>
    <name evidence="2" type="ORF">AMEX_G25165</name>
</gene>
<feature type="transmembrane region" description="Helical" evidence="1">
    <location>
        <begin position="259"/>
        <end position="281"/>
    </location>
</feature>
<keyword evidence="1" id="KW-0812">Transmembrane</keyword>
<dbReference type="Gene3D" id="2.60.40.10">
    <property type="entry name" value="Immunoglobulins"/>
    <property type="match status" value="2"/>
</dbReference>
<comment type="caution">
    <text evidence="2">The sequence shown here is derived from an EMBL/GenBank/DDBJ whole genome shotgun (WGS) entry which is preliminary data.</text>
</comment>
<dbReference type="InterPro" id="IPR036179">
    <property type="entry name" value="Ig-like_dom_sf"/>
</dbReference>
<sequence>MFLKQRGGQFDWDSGRLRCSTMVSYVFTLSVLLLLNATLTAVCESAHPVVKVEYNGAAVLPCTDTCSGVIRWTPFSKSSDFLAECDQTSCRSVKEGYQMIYNQYLQGDFSLIITEADYSKRGLYVCDCDGKDLCEVQLQIEALKTTLQMKVGDSLLVKLDVSDKVEVIYSSTEEGGPSNIQICTVEKRSLKPTDKYTHRVSLSSVLELRGMTESDSGVYTVRDILNDEIIRIYTVTVHGDSGDPKAHEKKQNSDYQLPGWGVALLVVLVVLLVGSAVGNLVQWRNRDAAQMPPRDVL</sequence>
<dbReference type="SUPFAM" id="SSF48726">
    <property type="entry name" value="Immunoglobulin"/>
    <property type="match status" value="1"/>
</dbReference>
<dbReference type="InterPro" id="IPR013783">
    <property type="entry name" value="Ig-like_fold"/>
</dbReference>
<keyword evidence="1" id="KW-0472">Membrane</keyword>
<proteinExistence type="predicted"/>
<reference evidence="2 3" key="1">
    <citation type="submission" date="2021-07" db="EMBL/GenBank/DDBJ databases">
        <authorList>
            <person name="Imarazene B."/>
            <person name="Zahm M."/>
            <person name="Klopp C."/>
            <person name="Cabau C."/>
            <person name="Beille S."/>
            <person name="Jouanno E."/>
            <person name="Castinel A."/>
            <person name="Lluch J."/>
            <person name="Gil L."/>
            <person name="Kuchtly C."/>
            <person name="Lopez Roques C."/>
            <person name="Donnadieu C."/>
            <person name="Parrinello H."/>
            <person name="Journot L."/>
            <person name="Du K."/>
            <person name="Schartl M."/>
            <person name="Retaux S."/>
            <person name="Guiguen Y."/>
        </authorList>
    </citation>
    <scope>NUCLEOTIDE SEQUENCE [LARGE SCALE GENOMIC DNA]</scope>
    <source>
        <strain evidence="2">Pach_M1</strain>
        <tissue evidence="2">Testis</tissue>
    </source>
</reference>
<protein>
    <recommendedName>
        <fullName evidence="4">Ig-like domain-containing protein</fullName>
    </recommendedName>
</protein>